<dbReference type="Pfam" id="PF11138">
    <property type="entry name" value="DUF2911"/>
    <property type="match status" value="1"/>
</dbReference>
<name>A0A521BEV0_9SPHI</name>
<keyword evidence="2" id="KW-1185">Reference proteome</keyword>
<evidence type="ECO:0000313" key="2">
    <source>
        <dbReference type="Proteomes" id="UP000320300"/>
    </source>
</evidence>
<evidence type="ECO:0008006" key="3">
    <source>
        <dbReference type="Google" id="ProtNLM"/>
    </source>
</evidence>
<protein>
    <recommendedName>
        <fullName evidence="3">DUF2911 domain-containing protein</fullName>
    </recommendedName>
</protein>
<reference evidence="1 2" key="1">
    <citation type="submission" date="2017-05" db="EMBL/GenBank/DDBJ databases">
        <authorList>
            <person name="Varghese N."/>
            <person name="Submissions S."/>
        </authorList>
    </citation>
    <scope>NUCLEOTIDE SEQUENCE [LARGE SCALE GENOMIC DNA]</scope>
    <source>
        <strain evidence="1 2">DSM 19036</strain>
    </source>
</reference>
<gene>
    <name evidence="1" type="ORF">SAMN06265348_102239</name>
</gene>
<dbReference type="EMBL" id="FXTN01000002">
    <property type="protein sequence ID" value="SMO45471.1"/>
    <property type="molecule type" value="Genomic_DNA"/>
</dbReference>
<dbReference type="InterPro" id="IPR021314">
    <property type="entry name" value="DUF2911"/>
</dbReference>
<evidence type="ECO:0000313" key="1">
    <source>
        <dbReference type="EMBL" id="SMO45471.1"/>
    </source>
</evidence>
<organism evidence="1 2">
    <name type="scientific">Pedobacter westerhofensis</name>
    <dbReference type="NCBI Taxonomy" id="425512"/>
    <lineage>
        <taxon>Bacteria</taxon>
        <taxon>Pseudomonadati</taxon>
        <taxon>Bacteroidota</taxon>
        <taxon>Sphingobacteriia</taxon>
        <taxon>Sphingobacteriales</taxon>
        <taxon>Sphingobacteriaceae</taxon>
        <taxon>Pedobacter</taxon>
    </lineage>
</organism>
<accession>A0A521BEV0</accession>
<dbReference type="Proteomes" id="UP000320300">
    <property type="component" value="Unassembled WGS sequence"/>
</dbReference>
<dbReference type="Gene3D" id="1.25.40.1040">
    <property type="match status" value="1"/>
</dbReference>
<proteinExistence type="predicted"/>
<dbReference type="AlphaFoldDB" id="A0A521BEV0"/>
<sequence length="321" mass="35925">MIKEEIKFTFNKFKVLRGVANNCIKLKIIVFSYEPDKTDMKTTMKFTFLALLCMGTATGLKAQGIKMPAASSEQTIIQDFGLGRITVKYSRPNTKGRTVFGKMEPYGAVWRTGANSATVITFTEDVTFAGKPVPAGEYALFTIPGKEEWTVILNKTTKQWGAYEYKEADDFLRVRVKAGNGKDKVETFTIDFTDVFPTKAVMQIAWENTIVKVDLTTDIDAKVMASIDEAMKGEKKPYFAAAQYYFENGKDLNKALEWMNAAEVTDPTGPWTKLWKGRMQLKNGDKKGAAESAEAGIKLATEAKIPEYIRLNTELLMQAKK</sequence>